<dbReference type="Proteomes" id="UP000078387">
    <property type="component" value="Unassembled WGS sequence"/>
</dbReference>
<sequence length="843" mass="98080">MQQIRIILDIGRPGEERPTLDIKATSIQDAIDQSVQHFCVEGVFILTDMEGIPLNQLTFPKIKTAIMTMSPAFVARQSILKIKKATNEVEKEKAINEIVKELQNQTYAREFFKTTLFPPPFNKQNIKIIKVSMRYKDAIKLMLNDKYIQELYNIMCTNEDLEIRLQAAEVLNVLCMSGGEIFIIYAAKVFAAKRDEYKYRSLLPMIGNTKIGATVVALLLGILKCSPEGRKSKIVMDFKYVGITEAVKKLKSYKLLVTNFEKALKDDCQIINYDQRSKREWKRVEEIRQNSIQLENRIKTLYLDKERALKSKEELSIILEQKKQEIIKCNEDIKFLKEHTEVRNNISITIRKLTRIELIEEIAKTNRDIELFTKEKERLLNEIEDVPKEKKKVIINNFIEQNDKEKIKSIPRGNFISKRITTQNFSHSKINCLNENIFNQPKIELSVYLPELKWNRIILKPDHPKCLWDCLPEKKLNICDVENSFKIEEQNSTNPVISRYKYIDLCVLRNKFPSSVSLGIDINNFYYRQITERDGKFLIDTLKGIHLNELDYSDGGKGIEGWLKPLLEIPAFQIKLKMWVESMLIENEINRITPLIQNCFKAIEVVKSSRSFKELINIILVTGNYLNSDYPSIRCADGFQIDLLIKLRETRLPQKQVSMLDFVIKIHSNPEQLIEELSISSFAKIDLTKLINDIKELIVKCSSLKQIIQTQIISLPSKQQSHITEEVNTLMSRVIYLRDFIIKTAKKFYQMMYWIIGIPAVAVEYNPITFFGILEQFTQQLKESLEDKTELKPSVTLINRAFTEMTRREKHIYFGSQDDLLAKVICCLKKGKIKASILRKILN</sequence>
<keyword evidence="2 4" id="KW-0175">Coiled coil</keyword>
<accession>A0A5K1VDR5</accession>
<dbReference type="InterPro" id="IPR015425">
    <property type="entry name" value="FH2_Formin"/>
</dbReference>
<evidence type="ECO:0000313" key="6">
    <source>
        <dbReference type="EMBL" id="GAT94698.1"/>
    </source>
</evidence>
<dbReference type="InterPro" id="IPR042201">
    <property type="entry name" value="FH2_Formin_sf"/>
</dbReference>
<dbReference type="GO" id="GO:0051015">
    <property type="term" value="F:actin filament binding"/>
    <property type="evidence" value="ECO:0007669"/>
    <property type="project" value="TreeGrafter"/>
</dbReference>
<dbReference type="Gene3D" id="1.20.58.2220">
    <property type="entry name" value="Formin, FH2 domain"/>
    <property type="match status" value="1"/>
</dbReference>
<proteinExistence type="inferred from homology"/>
<dbReference type="VEuPathDB" id="AmoebaDB:EHI8A_001010"/>
<feature type="coiled-coil region" evidence="4">
    <location>
        <begin position="284"/>
        <end position="382"/>
    </location>
</feature>
<dbReference type="EMBL" id="BDEQ01000001">
    <property type="protein sequence ID" value="GAT94698.1"/>
    <property type="molecule type" value="Genomic_DNA"/>
</dbReference>
<dbReference type="VEuPathDB" id="AmoebaDB:EHI_024650"/>
<dbReference type="GO" id="GO:0030866">
    <property type="term" value="P:cortical actin cytoskeleton organization"/>
    <property type="evidence" value="ECO:0007669"/>
    <property type="project" value="TreeGrafter"/>
</dbReference>
<dbReference type="GO" id="GO:0005737">
    <property type="term" value="C:cytoplasm"/>
    <property type="evidence" value="ECO:0007669"/>
    <property type="project" value="TreeGrafter"/>
</dbReference>
<dbReference type="InterPro" id="IPR016024">
    <property type="entry name" value="ARM-type_fold"/>
</dbReference>
<dbReference type="AlphaFoldDB" id="A0A5K1VDR5"/>
<gene>
    <name evidence="6" type="ORF">CL6EHI_024650</name>
</gene>
<dbReference type="GO" id="GO:0005856">
    <property type="term" value="C:cytoskeleton"/>
    <property type="evidence" value="ECO:0007669"/>
    <property type="project" value="TreeGrafter"/>
</dbReference>
<evidence type="ECO:0000259" key="5">
    <source>
        <dbReference type="PROSITE" id="PS51444"/>
    </source>
</evidence>
<dbReference type="Pfam" id="PF02181">
    <property type="entry name" value="FH2"/>
    <property type="match status" value="1"/>
</dbReference>
<dbReference type="OMA" id="NIMCTHE"/>
<reference evidence="6 7" key="1">
    <citation type="submission" date="2016-05" db="EMBL/GenBank/DDBJ databases">
        <title>First whole genome sequencing of Entamoeba histolytica HM1:IMSS-clone-6.</title>
        <authorList>
            <person name="Mukherjee Avik.K."/>
            <person name="Izumyama S."/>
            <person name="Nakada-Tsukui K."/>
            <person name="Nozaki T."/>
        </authorList>
    </citation>
    <scope>NUCLEOTIDE SEQUENCE [LARGE SCALE GENOMIC DNA]</scope>
    <source>
        <strain evidence="6 7">HM1:IMSS clone 6</strain>
    </source>
</reference>
<comment type="similarity">
    <text evidence="1">Belongs to the formin homology family. Diaphanous subfamily.</text>
</comment>
<evidence type="ECO:0000256" key="2">
    <source>
        <dbReference type="ARBA" id="ARBA00023054"/>
    </source>
</evidence>
<comment type="caution">
    <text evidence="6">The sequence shown here is derived from an EMBL/GenBank/DDBJ whole genome shotgun (WGS) entry which is preliminary data.</text>
</comment>
<dbReference type="VEuPathDB" id="AmoebaDB:EHI7A_002660"/>
<evidence type="ECO:0000256" key="4">
    <source>
        <dbReference type="SAM" id="Coils"/>
    </source>
</evidence>
<dbReference type="PROSITE" id="PS51444">
    <property type="entry name" value="FH2"/>
    <property type="match status" value="1"/>
</dbReference>
<dbReference type="SMART" id="SM00498">
    <property type="entry name" value="FH2"/>
    <property type="match status" value="1"/>
</dbReference>
<evidence type="ECO:0000256" key="3">
    <source>
        <dbReference type="ARBA" id="ARBA00023203"/>
    </source>
</evidence>
<dbReference type="PANTHER" id="PTHR45920">
    <property type="entry name" value="FORMIN HOMOLOGY 2 DOMAIN CONTAINING, ISOFORM I"/>
    <property type="match status" value="1"/>
</dbReference>
<dbReference type="SMR" id="A0A5K1VDR5"/>
<evidence type="ECO:0000256" key="1">
    <source>
        <dbReference type="ARBA" id="ARBA00008214"/>
    </source>
</evidence>
<evidence type="ECO:0000313" key="7">
    <source>
        <dbReference type="Proteomes" id="UP000078387"/>
    </source>
</evidence>
<dbReference type="SUPFAM" id="SSF48371">
    <property type="entry name" value="ARM repeat"/>
    <property type="match status" value="1"/>
</dbReference>
<organism evidence="6 7">
    <name type="scientific">Entamoeba histolytica</name>
    <dbReference type="NCBI Taxonomy" id="5759"/>
    <lineage>
        <taxon>Eukaryota</taxon>
        <taxon>Amoebozoa</taxon>
        <taxon>Evosea</taxon>
        <taxon>Archamoebae</taxon>
        <taxon>Mastigamoebida</taxon>
        <taxon>Entamoebidae</taxon>
        <taxon>Entamoeba</taxon>
    </lineage>
</organism>
<name>A0A5K1VDR5_ENTHI</name>
<dbReference type="SUPFAM" id="SSF101447">
    <property type="entry name" value="Formin homology 2 domain (FH2 domain)"/>
    <property type="match status" value="1"/>
</dbReference>
<feature type="domain" description="FH2" evidence="5">
    <location>
        <begin position="389"/>
        <end position="807"/>
    </location>
</feature>
<dbReference type="VEuPathDB" id="AmoebaDB:EHI5A_011100"/>
<dbReference type="VEuPathDB" id="AmoebaDB:KM1_011150"/>
<dbReference type="PANTHER" id="PTHR45920:SF7">
    <property type="entry name" value="FORMIN-G"/>
    <property type="match status" value="1"/>
</dbReference>
<keyword evidence="3" id="KW-0009">Actin-binding</keyword>
<protein>
    <submittedName>
        <fullName evidence="6">Formin homology 2 family protein</fullName>
    </submittedName>
</protein>